<evidence type="ECO:0000256" key="5">
    <source>
        <dbReference type="ARBA" id="ARBA00022723"/>
    </source>
</evidence>
<keyword evidence="8" id="KW-0175">Coiled coil</keyword>
<evidence type="ECO:0000313" key="10">
    <source>
        <dbReference type="EMBL" id="CAE8729391.1"/>
    </source>
</evidence>
<sequence length="858" mass="95161">PAPSGGAALSALDRLKATAAAMAPSEPTWEAARAAAGPDKAQEVLTALERLQRTLDQQQAEQQAMIAQLTGRWEERFAAVLQCLQKTTATTAVMKDRSADYVRLSEVLESSLDESLLKRPLDSMYSHLRRRFRIGGAVGQEFVSINGILQGCPLSVVLLNALVSVWCHAVNNEVPDAIVDAFADDTGASVDSWKSLQQVVGITESFADLTGQVLNAKKSVCYSTGRRKLKELRLKGLVLPQVKSWRCVGAVLYSVRRKRTKAPQQRIKAALKVADKIQWVPLPVSAKASLVGSSVLPRACFGSVVSALSKTQRRTLRTAVVRALWGKKRSRRCPEIVLTLFGHGHRIDPIQASPYLCLTSMQQVLCRRPELQDLFGKVWRRRRASSTALQPVGPCSCIAAAAKALGWKWVSPFEFRTDAGHRISVLEGSREEFQHIVRESARRMVWREAFARRTDMQGIEVGINREATGSLLRSTRLSAYEQGILRAILTGAVWTQERACRAKQSDSGCCSYCGSGAIEDHVHLWWECPAWSHVRTKHTLPEFSSYQDWPPCLRLCGLLPCDADEPEIREPAVDLTEDSARVVIDLTLDETSGNPDCTLACALWKDGRVIVFTDGACRDNQTPALRKAGVGAFWHTNHAMNISEPLLGHAQTNNRAELTAVIRVLQTDSRSLDIRTDSKYVHDGCVLHLPKWRANSWKSGSREISNKDLWLQLDCLLCRRPKRSILFTKVKGHSRDADVRAGRTSSLDKWGNDAADKLAVAGAQMHATPPSRRRHVLKCSILAQSVQHMMVDILIERALTAAAVAVQGLRGGFLPVPPREIRRFLWYREPWICGWATGGQLREDEADQLQQRLSSAEG</sequence>
<dbReference type="GO" id="GO:0043137">
    <property type="term" value="P:DNA replication, removal of RNA primer"/>
    <property type="evidence" value="ECO:0007669"/>
    <property type="project" value="TreeGrafter"/>
</dbReference>
<dbReference type="EMBL" id="CAJNNW010035696">
    <property type="protein sequence ID" value="CAE8729391.1"/>
    <property type="molecule type" value="Genomic_DNA"/>
</dbReference>
<dbReference type="GO" id="GO:0046872">
    <property type="term" value="F:metal ion binding"/>
    <property type="evidence" value="ECO:0007669"/>
    <property type="project" value="UniProtKB-KW"/>
</dbReference>
<feature type="non-terminal residue" evidence="10">
    <location>
        <position position="1"/>
    </location>
</feature>
<protein>
    <recommendedName>
        <fullName evidence="3">ribonuclease H</fullName>
        <ecNumber evidence="3">3.1.26.4</ecNumber>
    </recommendedName>
</protein>
<comment type="caution">
    <text evidence="10">The sequence shown here is derived from an EMBL/GenBank/DDBJ whole genome shotgun (WGS) entry which is preliminary data.</text>
</comment>
<dbReference type="CDD" id="cd09280">
    <property type="entry name" value="RNase_HI_eukaryote_like"/>
    <property type="match status" value="1"/>
</dbReference>
<evidence type="ECO:0000256" key="2">
    <source>
        <dbReference type="ARBA" id="ARBA00005300"/>
    </source>
</evidence>
<evidence type="ECO:0000256" key="4">
    <source>
        <dbReference type="ARBA" id="ARBA00022722"/>
    </source>
</evidence>
<keyword evidence="6" id="KW-0255">Endonuclease</keyword>
<dbReference type="InterPro" id="IPR050092">
    <property type="entry name" value="RNase_H"/>
</dbReference>
<organism evidence="10 11">
    <name type="scientific">Polarella glacialis</name>
    <name type="common">Dinoflagellate</name>
    <dbReference type="NCBI Taxonomy" id="89957"/>
    <lineage>
        <taxon>Eukaryota</taxon>
        <taxon>Sar</taxon>
        <taxon>Alveolata</taxon>
        <taxon>Dinophyceae</taxon>
        <taxon>Suessiales</taxon>
        <taxon>Suessiaceae</taxon>
        <taxon>Polarella</taxon>
    </lineage>
</organism>
<reference evidence="10" key="1">
    <citation type="submission" date="2021-02" db="EMBL/GenBank/DDBJ databases">
        <authorList>
            <person name="Dougan E. K."/>
            <person name="Rhodes N."/>
            <person name="Thang M."/>
            <person name="Chan C."/>
        </authorList>
    </citation>
    <scope>NUCLEOTIDE SEQUENCE</scope>
</reference>
<feature type="coiled-coil region" evidence="8">
    <location>
        <begin position="41"/>
        <end position="68"/>
    </location>
</feature>
<keyword evidence="7" id="KW-0378">Hydrolase</keyword>
<feature type="domain" description="RNase H type-1" evidence="9">
    <location>
        <begin position="605"/>
        <end position="764"/>
    </location>
</feature>
<proteinExistence type="inferred from homology"/>
<dbReference type="AlphaFoldDB" id="A0A813LID6"/>
<dbReference type="PANTHER" id="PTHR10642">
    <property type="entry name" value="RIBONUCLEASE H1"/>
    <property type="match status" value="1"/>
</dbReference>
<evidence type="ECO:0000313" key="11">
    <source>
        <dbReference type="Proteomes" id="UP000626109"/>
    </source>
</evidence>
<dbReference type="GO" id="GO:0003676">
    <property type="term" value="F:nucleic acid binding"/>
    <property type="evidence" value="ECO:0007669"/>
    <property type="project" value="InterPro"/>
</dbReference>
<dbReference type="EC" id="3.1.26.4" evidence="3"/>
<dbReference type="Proteomes" id="UP000626109">
    <property type="component" value="Unassembled WGS sequence"/>
</dbReference>
<dbReference type="InterPro" id="IPR002156">
    <property type="entry name" value="RNaseH_domain"/>
</dbReference>
<dbReference type="PROSITE" id="PS50879">
    <property type="entry name" value="RNASE_H_1"/>
    <property type="match status" value="1"/>
</dbReference>
<keyword evidence="5" id="KW-0479">Metal-binding</keyword>
<evidence type="ECO:0000256" key="6">
    <source>
        <dbReference type="ARBA" id="ARBA00022759"/>
    </source>
</evidence>
<dbReference type="Pfam" id="PF00075">
    <property type="entry name" value="RNase_H"/>
    <property type="match status" value="1"/>
</dbReference>
<evidence type="ECO:0000256" key="3">
    <source>
        <dbReference type="ARBA" id="ARBA00012180"/>
    </source>
</evidence>
<dbReference type="InterPro" id="IPR012337">
    <property type="entry name" value="RNaseH-like_sf"/>
</dbReference>
<dbReference type="Gene3D" id="3.30.420.10">
    <property type="entry name" value="Ribonuclease H-like superfamily/Ribonuclease H"/>
    <property type="match status" value="1"/>
</dbReference>
<comment type="similarity">
    <text evidence="2">Belongs to the RNase H family.</text>
</comment>
<name>A0A813LID6_POLGL</name>
<evidence type="ECO:0000256" key="8">
    <source>
        <dbReference type="SAM" id="Coils"/>
    </source>
</evidence>
<keyword evidence="4" id="KW-0540">Nuclease</keyword>
<dbReference type="GO" id="GO:0004523">
    <property type="term" value="F:RNA-DNA hybrid ribonuclease activity"/>
    <property type="evidence" value="ECO:0007669"/>
    <property type="project" value="UniProtKB-EC"/>
</dbReference>
<gene>
    <name evidence="10" type="ORF">PGLA2088_LOCUS45396</name>
</gene>
<dbReference type="SUPFAM" id="SSF53098">
    <property type="entry name" value="Ribonuclease H-like"/>
    <property type="match status" value="1"/>
</dbReference>
<evidence type="ECO:0000259" key="9">
    <source>
        <dbReference type="PROSITE" id="PS50879"/>
    </source>
</evidence>
<comment type="catalytic activity">
    <reaction evidence="1">
        <text>Endonucleolytic cleavage to 5'-phosphomonoester.</text>
        <dbReference type="EC" id="3.1.26.4"/>
    </reaction>
</comment>
<evidence type="ECO:0000256" key="7">
    <source>
        <dbReference type="ARBA" id="ARBA00022801"/>
    </source>
</evidence>
<accession>A0A813LID6</accession>
<evidence type="ECO:0000256" key="1">
    <source>
        <dbReference type="ARBA" id="ARBA00000077"/>
    </source>
</evidence>
<dbReference type="InterPro" id="IPR036397">
    <property type="entry name" value="RNaseH_sf"/>
</dbReference>
<dbReference type="PANTHER" id="PTHR10642:SF26">
    <property type="entry name" value="RIBONUCLEASE H1"/>
    <property type="match status" value="1"/>
</dbReference>